<comment type="similarity">
    <text evidence="2">In the C-terminal section; belongs to the NAD synthetase family.</text>
</comment>
<dbReference type="InterPro" id="IPR036526">
    <property type="entry name" value="C-N_Hydrolase_sf"/>
</dbReference>
<dbReference type="SUPFAM" id="SSF52402">
    <property type="entry name" value="Adenine nucleotide alpha hydrolases-like"/>
    <property type="match status" value="1"/>
</dbReference>
<dbReference type="FunFam" id="3.40.50.620:FF:000106">
    <property type="entry name" value="Glutamine-dependent NAD(+) synthetase"/>
    <property type="match status" value="1"/>
</dbReference>
<evidence type="ECO:0000256" key="5">
    <source>
        <dbReference type="ARBA" id="ARBA00022741"/>
    </source>
</evidence>
<dbReference type="GO" id="GO:0000257">
    <property type="term" value="F:nitrilase activity"/>
    <property type="evidence" value="ECO:0007669"/>
    <property type="project" value="UniProtKB-ARBA"/>
</dbReference>
<evidence type="ECO:0000256" key="4">
    <source>
        <dbReference type="ARBA" id="ARBA00022598"/>
    </source>
</evidence>
<dbReference type="InterPro" id="IPR003010">
    <property type="entry name" value="C-N_Hydrolase"/>
</dbReference>
<dbReference type="Pfam" id="PF00795">
    <property type="entry name" value="CN_hydrolase"/>
    <property type="match status" value="1"/>
</dbReference>
<proteinExistence type="inferred from homology"/>
<dbReference type="PANTHER" id="PTHR23090:SF9">
    <property type="entry name" value="GLUTAMINE-DEPENDENT NAD(+) SYNTHETASE"/>
    <property type="match status" value="1"/>
</dbReference>
<organism evidence="10">
    <name type="scientific">marine metagenome</name>
    <dbReference type="NCBI Taxonomy" id="408172"/>
    <lineage>
        <taxon>unclassified sequences</taxon>
        <taxon>metagenomes</taxon>
        <taxon>ecological metagenomes</taxon>
    </lineage>
</organism>
<evidence type="ECO:0000259" key="9">
    <source>
        <dbReference type="PROSITE" id="PS50263"/>
    </source>
</evidence>
<dbReference type="Pfam" id="PF02540">
    <property type="entry name" value="NAD_synthase"/>
    <property type="match status" value="1"/>
</dbReference>
<dbReference type="EMBL" id="UINC01000018">
    <property type="protein sequence ID" value="SUZ47462.1"/>
    <property type="molecule type" value="Genomic_DNA"/>
</dbReference>
<evidence type="ECO:0000256" key="3">
    <source>
        <dbReference type="ARBA" id="ARBA00012743"/>
    </source>
</evidence>
<evidence type="ECO:0000256" key="7">
    <source>
        <dbReference type="ARBA" id="ARBA00023027"/>
    </source>
</evidence>
<dbReference type="PROSITE" id="PS50263">
    <property type="entry name" value="CN_HYDROLASE"/>
    <property type="match status" value="1"/>
</dbReference>
<dbReference type="UniPathway" id="UPA00253">
    <property type="reaction ID" value="UER00334"/>
</dbReference>
<keyword evidence="5" id="KW-0547">Nucleotide-binding</keyword>
<feature type="compositionally biased region" description="Basic and acidic residues" evidence="8">
    <location>
        <begin position="517"/>
        <end position="528"/>
    </location>
</feature>
<dbReference type="CDD" id="cd00553">
    <property type="entry name" value="NAD_synthase"/>
    <property type="match status" value="1"/>
</dbReference>
<dbReference type="InterPro" id="IPR022310">
    <property type="entry name" value="NAD/GMP_synthase"/>
</dbReference>
<keyword evidence="7" id="KW-0520">NAD</keyword>
<dbReference type="InterPro" id="IPR014729">
    <property type="entry name" value="Rossmann-like_a/b/a_fold"/>
</dbReference>
<dbReference type="GO" id="GO:0005524">
    <property type="term" value="F:ATP binding"/>
    <property type="evidence" value="ECO:0007669"/>
    <property type="project" value="UniProtKB-KW"/>
</dbReference>
<sequence>MKISIVQENPVVGDVEGNLRLALKTIDRLKKEGPDVVLFSEMFLTGYPPEDLLLRDDLYLSLDTALEKLAEHSPDINVVIGYPRKKNKNIYNAAGLLYGGEIKTEYFKQELPNYKVFDEKRYFSQGKGPCLVTVKDTVLALTICEDIWYTKAIRQATRRGAELILNLNASPFHRYKLEERKSLLIKHAEKFSVPIVYINQVGGQDELVFDGSSLVVSPETGIDLQLPSFKTATATLDFGNKDGAFQLINKKKVAESSDLKNLYDAIVLGTQDYIEKNGFSGALIGSSGGIDSALTAAIAVDALGSDRVKTVMMPFKYTSNMSIQDAEQLSNNLKVQHEVIEIKDIYDSFEKSLKKEFKGKKKDKTEENLQSRSRGVLLMAMSNKSGYLVLTTGNKSETAVGYSTLYGDTAGGFAVLKDVPKTWVYELANYRNSISQVIPQRIIERPPSAELAPNQKDSDSLPDYKILDEIIELYVEKDLSAIAITNKGFDEETVKRVVNLIDKSEYKRRQAPPGVRITDRSFGKDRRYPITNKYSQ</sequence>
<dbReference type="InterPro" id="IPR003694">
    <property type="entry name" value="NAD_synthase"/>
</dbReference>
<dbReference type="AlphaFoldDB" id="A0A381MYP0"/>
<dbReference type="GO" id="GO:0005737">
    <property type="term" value="C:cytoplasm"/>
    <property type="evidence" value="ECO:0007669"/>
    <property type="project" value="InterPro"/>
</dbReference>
<accession>A0A381MYP0</accession>
<feature type="domain" description="CN hydrolase" evidence="9">
    <location>
        <begin position="1"/>
        <end position="243"/>
    </location>
</feature>
<evidence type="ECO:0000313" key="10">
    <source>
        <dbReference type="EMBL" id="SUZ47462.1"/>
    </source>
</evidence>
<reference evidence="10" key="1">
    <citation type="submission" date="2018-05" db="EMBL/GenBank/DDBJ databases">
        <authorList>
            <person name="Lanie J.A."/>
            <person name="Ng W.-L."/>
            <person name="Kazmierczak K.M."/>
            <person name="Andrzejewski T.M."/>
            <person name="Davidsen T.M."/>
            <person name="Wayne K.J."/>
            <person name="Tettelin H."/>
            <person name="Glass J.I."/>
            <person name="Rusch D."/>
            <person name="Podicherti R."/>
            <person name="Tsui H.-C.T."/>
            <person name="Winkler M.E."/>
        </authorList>
    </citation>
    <scope>NUCLEOTIDE SEQUENCE</scope>
</reference>
<dbReference type="CDD" id="cd07570">
    <property type="entry name" value="GAT_Gln-NAD-synth"/>
    <property type="match status" value="1"/>
</dbReference>
<dbReference type="InterPro" id="IPR000132">
    <property type="entry name" value="Nitrilase/CN_hydratase_CS"/>
</dbReference>
<evidence type="ECO:0000256" key="8">
    <source>
        <dbReference type="SAM" id="MobiDB-lite"/>
    </source>
</evidence>
<evidence type="ECO:0000256" key="1">
    <source>
        <dbReference type="ARBA" id="ARBA00005188"/>
    </source>
</evidence>
<dbReference type="GO" id="GO:0004359">
    <property type="term" value="F:glutaminase activity"/>
    <property type="evidence" value="ECO:0007669"/>
    <property type="project" value="InterPro"/>
</dbReference>
<dbReference type="EC" id="6.3.5.1" evidence="3"/>
<dbReference type="PIRSF" id="PIRSF006630">
    <property type="entry name" value="NADS_GAT"/>
    <property type="match status" value="1"/>
</dbReference>
<evidence type="ECO:0000256" key="2">
    <source>
        <dbReference type="ARBA" id="ARBA00007145"/>
    </source>
</evidence>
<dbReference type="NCBIfam" id="NF010588">
    <property type="entry name" value="PRK13981.1"/>
    <property type="match status" value="1"/>
</dbReference>
<keyword evidence="6" id="KW-0067">ATP-binding</keyword>
<dbReference type="HAMAP" id="MF_02090">
    <property type="entry name" value="NadE_glutamine_dep"/>
    <property type="match status" value="1"/>
</dbReference>
<dbReference type="SUPFAM" id="SSF56317">
    <property type="entry name" value="Carbon-nitrogen hydrolase"/>
    <property type="match status" value="1"/>
</dbReference>
<dbReference type="GO" id="GO:0009435">
    <property type="term" value="P:NAD+ biosynthetic process"/>
    <property type="evidence" value="ECO:0007669"/>
    <property type="project" value="UniProtKB-UniPathway"/>
</dbReference>
<dbReference type="PANTHER" id="PTHR23090">
    <property type="entry name" value="NH 3 /GLUTAMINE-DEPENDENT NAD + SYNTHETASE"/>
    <property type="match status" value="1"/>
</dbReference>
<comment type="pathway">
    <text evidence="1">Cofactor biosynthesis; NAD(+) biosynthesis; NAD(+) from deamido-NAD(+) (L-Gln route): step 1/1.</text>
</comment>
<dbReference type="Gene3D" id="3.40.50.620">
    <property type="entry name" value="HUPs"/>
    <property type="match status" value="1"/>
</dbReference>
<evidence type="ECO:0000256" key="6">
    <source>
        <dbReference type="ARBA" id="ARBA00022840"/>
    </source>
</evidence>
<dbReference type="Gene3D" id="3.60.110.10">
    <property type="entry name" value="Carbon-nitrogen hydrolase"/>
    <property type="match status" value="1"/>
</dbReference>
<dbReference type="NCBIfam" id="TIGR00552">
    <property type="entry name" value="nadE"/>
    <property type="match status" value="1"/>
</dbReference>
<dbReference type="GO" id="GO:0003952">
    <property type="term" value="F:NAD+ synthase (glutamine-hydrolyzing) activity"/>
    <property type="evidence" value="ECO:0007669"/>
    <property type="project" value="UniProtKB-EC"/>
</dbReference>
<name>A0A381MYP0_9ZZZZ</name>
<dbReference type="InterPro" id="IPR014445">
    <property type="entry name" value="Gln-dep_NAD_synthase"/>
</dbReference>
<feature type="region of interest" description="Disordered" evidence="8">
    <location>
        <begin position="509"/>
        <end position="536"/>
    </location>
</feature>
<dbReference type="PROSITE" id="PS00920">
    <property type="entry name" value="NITRIL_CHT_1"/>
    <property type="match status" value="1"/>
</dbReference>
<protein>
    <recommendedName>
        <fullName evidence="3">NAD(+) synthase (glutamine-hydrolyzing)</fullName>
        <ecNumber evidence="3">6.3.5.1</ecNumber>
    </recommendedName>
</protein>
<gene>
    <name evidence="10" type="ORF">METZ01_LOCUS316</name>
</gene>
<keyword evidence="4" id="KW-0436">Ligase</keyword>